<dbReference type="SUPFAM" id="SSF140453">
    <property type="entry name" value="EsxAB dimer-like"/>
    <property type="match status" value="1"/>
</dbReference>
<proteinExistence type="predicted"/>
<dbReference type="InterPro" id="IPR010427">
    <property type="entry name" value="DUF1023"/>
</dbReference>
<keyword evidence="3" id="KW-1185">Reference proteome</keyword>
<dbReference type="AlphaFoldDB" id="A0A495IEB7"/>
<dbReference type="InterPro" id="IPR036689">
    <property type="entry name" value="ESAT-6-like_sf"/>
</dbReference>
<protein>
    <submittedName>
        <fullName evidence="2">Alpha/beta hydrolase family protein</fullName>
    </submittedName>
</protein>
<organism evidence="2 3">
    <name type="scientific">Frondihabitans australicus</name>
    <dbReference type="NCBI Taxonomy" id="386892"/>
    <lineage>
        <taxon>Bacteria</taxon>
        <taxon>Bacillati</taxon>
        <taxon>Actinomycetota</taxon>
        <taxon>Actinomycetes</taxon>
        <taxon>Micrococcales</taxon>
        <taxon>Microbacteriaceae</taxon>
        <taxon>Frondihabitans</taxon>
    </lineage>
</organism>
<evidence type="ECO:0000313" key="2">
    <source>
        <dbReference type="EMBL" id="RKR73475.1"/>
    </source>
</evidence>
<evidence type="ECO:0000259" key="1">
    <source>
        <dbReference type="Pfam" id="PF06259"/>
    </source>
</evidence>
<feature type="domain" description="DUF1023" evidence="1">
    <location>
        <begin position="376"/>
        <end position="536"/>
    </location>
</feature>
<dbReference type="GO" id="GO:0016787">
    <property type="term" value="F:hydrolase activity"/>
    <property type="evidence" value="ECO:0007669"/>
    <property type="project" value="UniProtKB-KW"/>
</dbReference>
<name>A0A495IEB7_9MICO</name>
<dbReference type="InterPro" id="IPR029058">
    <property type="entry name" value="AB_hydrolase_fold"/>
</dbReference>
<dbReference type="SUPFAM" id="SSF53474">
    <property type="entry name" value="alpha/beta-Hydrolases"/>
    <property type="match status" value="1"/>
</dbReference>
<reference evidence="2 3" key="1">
    <citation type="submission" date="2018-10" db="EMBL/GenBank/DDBJ databases">
        <title>Sequencing the genomes of 1000 actinobacteria strains.</title>
        <authorList>
            <person name="Klenk H.-P."/>
        </authorList>
    </citation>
    <scope>NUCLEOTIDE SEQUENCE [LARGE SCALE GENOMIC DNA]</scope>
    <source>
        <strain evidence="2 3">DSM 17894</strain>
    </source>
</reference>
<dbReference type="OrthoDB" id="3259161at2"/>
<dbReference type="EMBL" id="RBKS01000001">
    <property type="protein sequence ID" value="RKR73475.1"/>
    <property type="molecule type" value="Genomic_DNA"/>
</dbReference>
<dbReference type="Pfam" id="PF06259">
    <property type="entry name" value="Abhydrolase_8"/>
    <property type="match status" value="1"/>
</dbReference>
<dbReference type="Gene3D" id="3.40.50.1820">
    <property type="entry name" value="alpha/beta hydrolase"/>
    <property type="match status" value="1"/>
</dbReference>
<dbReference type="Proteomes" id="UP000280008">
    <property type="component" value="Unassembled WGS sequence"/>
</dbReference>
<comment type="caution">
    <text evidence="2">The sequence shown here is derived from an EMBL/GenBank/DDBJ whole genome shotgun (WGS) entry which is preliminary data.</text>
</comment>
<accession>A0A495IEB7</accession>
<evidence type="ECO:0000313" key="3">
    <source>
        <dbReference type="Proteomes" id="UP000280008"/>
    </source>
</evidence>
<sequence>MRDWSTDDPGLGDTTVIDTFAARLTRDAAAASSISTTVASSLSAVPSFWRGSGATAWSGRLSRQTAALARLHTTLETCSRAARAYSAAVDDIQRRARTQIALLTESRSTLDLLPLEGSGTAAPSTVDLRAQEHAESLATISAATATLASLTLERQHADDAFVAALRTALPDTWPAQLAAFASLGVTHPLTASSHYVDAAVSSFVAGLEHASSYDTGDATTLLVLTTRGDLDPAQVTSLLRAHPALGSALGGVGPAVVAEWWRSLGDGTDHSAAQNALVAAAPTAIGNLNGVAYWARDTANRAELARRLDETSAELAVMIREGSPGQPDLAVTYRSCLTRLQVRKASLQDIKISLATRRHSDPSRQLISLTSDEPPLAAVALGDMDTSPTVTYMVPGMGSSTREMRGWVRASANVYEAQRKAAGGMPPAVVAWVGYKSPPVPSLETPSLAVLGSSKAQAGADALARDLAGLNATRQPGNFRLNVVAHSYGTTTASLALAQRDLAVDNFVSVASAGIDTSVPDATAIHATHVYAEQAQNVLPVIEHGEGDEYAWTGRLGSGRENPMDPMFGATRLAVGDEAAADGIAGVTAHDGLLQSETRPDPSVGYGYFDNQTLSLRNIARATTGHENALVKFTPPRRTLLEQILLKQSAEPEVSP</sequence>
<keyword evidence="2" id="KW-0378">Hydrolase</keyword>
<gene>
    <name evidence="2" type="ORF">C8E83_0568</name>
</gene>
<dbReference type="RefSeq" id="WP_121368337.1">
    <property type="nucleotide sequence ID" value="NZ_RBKS01000001.1"/>
</dbReference>